<accession>A0A6J2RAA4</accession>
<dbReference type="GeneID" id="115020380"/>
<dbReference type="RefSeq" id="XP_029306220.1">
    <property type="nucleotide sequence ID" value="XM_029450360.1"/>
</dbReference>
<reference evidence="3 4" key="1">
    <citation type="submission" date="2025-04" db="UniProtKB">
        <authorList>
            <consortium name="RefSeq"/>
        </authorList>
    </citation>
    <scope>IDENTIFICATION</scope>
</reference>
<gene>
    <name evidence="3 4" type="primary">tbxt</name>
</gene>
<evidence type="ECO:0000256" key="1">
    <source>
        <dbReference type="SAM" id="MobiDB-lite"/>
    </source>
</evidence>
<evidence type="ECO:0000313" key="4">
    <source>
        <dbReference type="RefSeq" id="XP_029306221.1"/>
    </source>
</evidence>
<dbReference type="CTD" id="100004296"/>
<feature type="region of interest" description="Disordered" evidence="1">
    <location>
        <begin position="340"/>
        <end position="376"/>
    </location>
</feature>
<keyword evidence="2" id="KW-1185">Reference proteome</keyword>
<dbReference type="KEGG" id="cgob:115020380"/>
<feature type="region of interest" description="Disordered" evidence="1">
    <location>
        <begin position="201"/>
        <end position="222"/>
    </location>
</feature>
<evidence type="ECO:0000313" key="3">
    <source>
        <dbReference type="RefSeq" id="XP_029306220.1"/>
    </source>
</evidence>
<proteinExistence type="predicted"/>
<organism evidence="2 3">
    <name type="scientific">Cottoperca gobio</name>
    <name type="common">Frogmouth</name>
    <name type="synonym">Aphritis gobio</name>
    <dbReference type="NCBI Taxonomy" id="56716"/>
    <lineage>
        <taxon>Eukaryota</taxon>
        <taxon>Metazoa</taxon>
        <taxon>Chordata</taxon>
        <taxon>Craniata</taxon>
        <taxon>Vertebrata</taxon>
        <taxon>Euteleostomi</taxon>
        <taxon>Actinopterygii</taxon>
        <taxon>Neopterygii</taxon>
        <taxon>Teleostei</taxon>
        <taxon>Neoteleostei</taxon>
        <taxon>Acanthomorphata</taxon>
        <taxon>Eupercaria</taxon>
        <taxon>Perciformes</taxon>
        <taxon>Notothenioidei</taxon>
        <taxon>Bovichtidae</taxon>
        <taxon>Cottoperca</taxon>
    </lineage>
</organism>
<name>A0A6J2RAA4_COTGO</name>
<evidence type="ECO:0000313" key="2">
    <source>
        <dbReference type="Proteomes" id="UP000504630"/>
    </source>
</evidence>
<dbReference type="AlphaFoldDB" id="A0A6J2RAA4"/>
<sequence length="480" mass="55518">MTSGYKDLHQSSTLSSISDAHLLPGVRKAGDGVKAEHQRRKVAHFSCPDPDQEAKARHQAQLEQRHLEAYRNMHRLRDALRHRYAALLKVKVHSQRLLLQQRDEAARAKSERESQQKQKKLAFSKLQHNDSYLKSLPKTSYYLIFDLQRQLAERGHLKTHHVLEDFYRHITYNCHPSQLHTSLEDVRTRMLESRPAADLMTHKTSGKHPCTAENRGHEGQSRRRLPTLLLERESCLGESSTEQNFGGSQEKDEIEQMFPKMKAPTFATLHPDFMRNFQSKMPDLIIPEIPEKSRKAEIYLRRLRQMHDLCLTNMAFSQRLLERETDSLCWQEERGNQDLMLPGIDSKTSQTNQEPLCSPKQQGSVRSDRPSCPQELSRMTSASHQSLQTLVWDTAACCRKTPDPLSIEDVCQQKHVEPWSCWTGWPPASVPGKPVRTGWITFSAPWRVSCRPAARRVTPLRRNSKCLWMRTSFGRNLRIL</sequence>
<dbReference type="OrthoDB" id="6131651at2759"/>
<protein>
    <submittedName>
        <fullName evidence="3 4">T-box transcription factor T isoform X1</fullName>
    </submittedName>
</protein>
<dbReference type="RefSeq" id="XP_029306221.1">
    <property type="nucleotide sequence ID" value="XM_029450361.1"/>
</dbReference>
<dbReference type="Proteomes" id="UP000504630">
    <property type="component" value="Chromosome 15"/>
</dbReference>
<feature type="compositionally biased region" description="Polar residues" evidence="1">
    <location>
        <begin position="346"/>
        <end position="365"/>
    </location>
</feature>